<dbReference type="PROSITE" id="PS51186">
    <property type="entry name" value="GNAT"/>
    <property type="match status" value="1"/>
</dbReference>
<keyword evidence="2" id="KW-0012">Acyltransferase</keyword>
<feature type="domain" description="N-acetyltransferase" evidence="3">
    <location>
        <begin position="1"/>
        <end position="151"/>
    </location>
</feature>
<dbReference type="Gene3D" id="3.40.630.30">
    <property type="match status" value="1"/>
</dbReference>
<dbReference type="InterPro" id="IPR000182">
    <property type="entry name" value="GNAT_dom"/>
</dbReference>
<proteinExistence type="predicted"/>
<gene>
    <name evidence="4" type="primary">yvbK</name>
    <name evidence="4" type="ORF">BN1080_03126</name>
</gene>
<dbReference type="PANTHER" id="PTHR43877">
    <property type="entry name" value="AMINOALKYLPHOSPHONATE N-ACETYLTRANSFERASE-RELATED-RELATED"/>
    <property type="match status" value="1"/>
</dbReference>
<dbReference type="GO" id="GO:0016747">
    <property type="term" value="F:acyltransferase activity, transferring groups other than amino-acyl groups"/>
    <property type="evidence" value="ECO:0007669"/>
    <property type="project" value="InterPro"/>
</dbReference>
<reference evidence="4 5" key="1">
    <citation type="submission" date="2014-09" db="EMBL/GenBank/DDBJ databases">
        <authorList>
            <person name="Urmite Genomes Urmite Genomes"/>
        </authorList>
    </citation>
    <scope>NUCLEOTIDE SEQUENCE [LARGE SCALE GENOMIC DNA]</scope>
    <source>
        <strain evidence="4 5">ES2</strain>
    </source>
</reference>
<dbReference type="RefSeq" id="WP_052653355.1">
    <property type="nucleotide sequence ID" value="NZ_CCXS01000001.1"/>
</dbReference>
<dbReference type="Proteomes" id="UP000043699">
    <property type="component" value="Unassembled WGS sequence"/>
</dbReference>
<protein>
    <submittedName>
        <fullName evidence="4">Putative N-acetyltransferase YvbK</fullName>
    </submittedName>
</protein>
<keyword evidence="5" id="KW-1185">Reference proteome</keyword>
<organism evidence="4 5">
    <name type="scientific">Planococcus massiliensis</name>
    <dbReference type="NCBI Taxonomy" id="1499687"/>
    <lineage>
        <taxon>Bacteria</taxon>
        <taxon>Bacillati</taxon>
        <taxon>Bacillota</taxon>
        <taxon>Bacilli</taxon>
        <taxon>Bacillales</taxon>
        <taxon>Caryophanaceae</taxon>
        <taxon>Planococcus</taxon>
    </lineage>
</organism>
<dbReference type="AlphaFoldDB" id="A0A098ES25"/>
<evidence type="ECO:0000256" key="1">
    <source>
        <dbReference type="ARBA" id="ARBA00022679"/>
    </source>
</evidence>
<evidence type="ECO:0000313" key="5">
    <source>
        <dbReference type="Proteomes" id="UP000043699"/>
    </source>
</evidence>
<dbReference type="PANTHER" id="PTHR43877:SF5">
    <property type="entry name" value="BLL8307 PROTEIN"/>
    <property type="match status" value="1"/>
</dbReference>
<name>A0A098ES25_9BACL</name>
<evidence type="ECO:0000256" key="2">
    <source>
        <dbReference type="ARBA" id="ARBA00023315"/>
    </source>
</evidence>
<dbReference type="STRING" id="1499687.BN1080_03126"/>
<sequence>MDIRQLAKSEAPPMDLLLEADPSEKMVRLYLDEGQCYVAEVNSRVVGVYVLMPLSEAAAEIKNIAVAETERGKGYGKRMIKHALDEARKAGFRHVEIGTGNSSFEQLALYQKCGFRMKSIDRGFFTRNYPEPIVENGLMCQDMVRLEFTFQNPSI</sequence>
<keyword evidence="1 4" id="KW-0808">Transferase</keyword>
<accession>A0A098ES25</accession>
<dbReference type="CDD" id="cd04301">
    <property type="entry name" value="NAT_SF"/>
    <property type="match status" value="1"/>
</dbReference>
<dbReference type="SUPFAM" id="SSF55729">
    <property type="entry name" value="Acyl-CoA N-acyltransferases (Nat)"/>
    <property type="match status" value="1"/>
</dbReference>
<dbReference type="InterPro" id="IPR016181">
    <property type="entry name" value="Acyl_CoA_acyltransferase"/>
</dbReference>
<dbReference type="InterPro" id="IPR050832">
    <property type="entry name" value="Bact_Acetyltransf"/>
</dbReference>
<dbReference type="Pfam" id="PF00583">
    <property type="entry name" value="Acetyltransf_1"/>
    <property type="match status" value="1"/>
</dbReference>
<evidence type="ECO:0000313" key="4">
    <source>
        <dbReference type="EMBL" id="CEG24106.1"/>
    </source>
</evidence>
<evidence type="ECO:0000259" key="3">
    <source>
        <dbReference type="PROSITE" id="PS51186"/>
    </source>
</evidence>
<dbReference type="OrthoDB" id="162775at2"/>
<dbReference type="EMBL" id="CCXS01000001">
    <property type="protein sequence ID" value="CEG24106.1"/>
    <property type="molecule type" value="Genomic_DNA"/>
</dbReference>